<feature type="compositionally biased region" description="Basic and acidic residues" evidence="7">
    <location>
        <begin position="851"/>
        <end position="863"/>
    </location>
</feature>
<comment type="similarity">
    <text evidence="6">Belongs to the TRAFAC class myosin-kinesin ATPase superfamily. Kinesin family.</text>
</comment>
<dbReference type="GO" id="GO:0007018">
    <property type="term" value="P:microtubule-based movement"/>
    <property type="evidence" value="ECO:0007669"/>
    <property type="project" value="InterPro"/>
</dbReference>
<dbReference type="InterPro" id="IPR019821">
    <property type="entry name" value="Kinesin_motor_CS"/>
</dbReference>
<gene>
    <name evidence="9" type="ORF">YYC_01758</name>
</gene>
<dbReference type="InterPro" id="IPR027640">
    <property type="entry name" value="Kinesin-like_fam"/>
</dbReference>
<evidence type="ECO:0000259" key="8">
    <source>
        <dbReference type="PROSITE" id="PS50067"/>
    </source>
</evidence>
<dbReference type="PROSITE" id="PS50067">
    <property type="entry name" value="KINESIN_MOTOR_2"/>
    <property type="match status" value="1"/>
</dbReference>
<keyword evidence="6" id="KW-0505">Motor protein</keyword>
<feature type="region of interest" description="Disordered" evidence="7">
    <location>
        <begin position="700"/>
        <end position="720"/>
    </location>
</feature>
<feature type="domain" description="Kinesin motor" evidence="8">
    <location>
        <begin position="76"/>
        <end position="557"/>
    </location>
</feature>
<feature type="region of interest" description="Disordered" evidence="7">
    <location>
        <begin position="570"/>
        <end position="590"/>
    </location>
</feature>
<comment type="subcellular location">
    <subcellularLocation>
        <location evidence="1">Cytoplasm</location>
    </subcellularLocation>
</comment>
<accession>V7PQX0</accession>
<keyword evidence="2" id="KW-0963">Cytoplasm</keyword>
<dbReference type="PRINTS" id="PR00380">
    <property type="entry name" value="KINESINHEAVY"/>
</dbReference>
<feature type="compositionally biased region" description="Basic and acidic residues" evidence="7">
    <location>
        <begin position="428"/>
        <end position="448"/>
    </location>
</feature>
<organism evidence="9 10">
    <name type="scientific">Plasmodium yoelii 17X</name>
    <dbReference type="NCBI Taxonomy" id="1323249"/>
    <lineage>
        <taxon>Eukaryota</taxon>
        <taxon>Sar</taxon>
        <taxon>Alveolata</taxon>
        <taxon>Apicomplexa</taxon>
        <taxon>Aconoidasida</taxon>
        <taxon>Haemosporida</taxon>
        <taxon>Plasmodiidae</taxon>
        <taxon>Plasmodium</taxon>
        <taxon>Plasmodium (Vinckeia)</taxon>
    </lineage>
</organism>
<evidence type="ECO:0000256" key="7">
    <source>
        <dbReference type="SAM" id="MobiDB-lite"/>
    </source>
</evidence>
<evidence type="ECO:0000256" key="6">
    <source>
        <dbReference type="PROSITE-ProRule" id="PRU00283"/>
    </source>
</evidence>
<dbReference type="InterPro" id="IPR036961">
    <property type="entry name" value="Kinesin_motor_dom_sf"/>
</dbReference>
<feature type="compositionally biased region" description="Basic and acidic residues" evidence="7">
    <location>
        <begin position="811"/>
        <end position="826"/>
    </location>
</feature>
<evidence type="ECO:0000256" key="4">
    <source>
        <dbReference type="ARBA" id="ARBA00022840"/>
    </source>
</evidence>
<dbReference type="PANTHER" id="PTHR47969">
    <property type="entry name" value="CHROMOSOME-ASSOCIATED KINESIN KIF4A-RELATED"/>
    <property type="match status" value="1"/>
</dbReference>
<dbReference type="GO" id="GO:0005737">
    <property type="term" value="C:cytoplasm"/>
    <property type="evidence" value="ECO:0007669"/>
    <property type="project" value="UniProtKB-SubCell"/>
</dbReference>
<dbReference type="GO" id="GO:0003777">
    <property type="term" value="F:microtubule motor activity"/>
    <property type="evidence" value="ECO:0007669"/>
    <property type="project" value="InterPro"/>
</dbReference>
<dbReference type="GO" id="GO:0007052">
    <property type="term" value="P:mitotic spindle organization"/>
    <property type="evidence" value="ECO:0007669"/>
    <property type="project" value="TreeGrafter"/>
</dbReference>
<keyword evidence="5" id="KW-0175">Coiled coil</keyword>
<feature type="compositionally biased region" description="Low complexity" evidence="7">
    <location>
        <begin position="449"/>
        <end position="481"/>
    </location>
</feature>
<name>V7PQX0_PLAYE</name>
<feature type="region of interest" description="Disordered" evidence="7">
    <location>
        <begin position="428"/>
        <end position="506"/>
    </location>
</feature>
<dbReference type="GO" id="GO:0051231">
    <property type="term" value="P:spindle elongation"/>
    <property type="evidence" value="ECO:0007669"/>
    <property type="project" value="TreeGrafter"/>
</dbReference>
<dbReference type="Proteomes" id="UP000018538">
    <property type="component" value="Unassembled WGS sequence"/>
</dbReference>
<feature type="region of interest" description="Disordered" evidence="7">
    <location>
        <begin position="811"/>
        <end position="870"/>
    </location>
</feature>
<evidence type="ECO:0000256" key="5">
    <source>
        <dbReference type="ARBA" id="ARBA00023054"/>
    </source>
</evidence>
<keyword evidence="4 6" id="KW-0067">ATP-binding</keyword>
<dbReference type="SUPFAM" id="SSF52540">
    <property type="entry name" value="P-loop containing nucleoside triphosphate hydrolases"/>
    <property type="match status" value="1"/>
</dbReference>
<dbReference type="PROSITE" id="PS00411">
    <property type="entry name" value="KINESIN_MOTOR_1"/>
    <property type="match status" value="1"/>
</dbReference>
<evidence type="ECO:0000313" key="10">
    <source>
        <dbReference type="Proteomes" id="UP000018538"/>
    </source>
</evidence>
<dbReference type="SMART" id="SM00129">
    <property type="entry name" value="KISc"/>
    <property type="match status" value="1"/>
</dbReference>
<dbReference type="InterPro" id="IPR027417">
    <property type="entry name" value="P-loop_NTPase"/>
</dbReference>
<dbReference type="EMBL" id="KI635736">
    <property type="protein sequence ID" value="ETB62011.1"/>
    <property type="molecule type" value="Genomic_DNA"/>
</dbReference>
<protein>
    <recommendedName>
        <fullName evidence="8">Kinesin motor domain-containing protein</fullName>
    </recommendedName>
</protein>
<dbReference type="GO" id="GO:0005875">
    <property type="term" value="C:microtubule associated complex"/>
    <property type="evidence" value="ECO:0007669"/>
    <property type="project" value="TreeGrafter"/>
</dbReference>
<dbReference type="Gene3D" id="3.40.850.10">
    <property type="entry name" value="Kinesin motor domain"/>
    <property type="match status" value="1"/>
</dbReference>
<evidence type="ECO:0000313" key="9">
    <source>
        <dbReference type="EMBL" id="ETB62011.1"/>
    </source>
</evidence>
<feature type="binding site" evidence="6">
    <location>
        <begin position="170"/>
        <end position="177"/>
    </location>
    <ligand>
        <name>ATP</name>
        <dbReference type="ChEBI" id="CHEBI:30616"/>
    </ligand>
</feature>
<keyword evidence="3 6" id="KW-0547">Nucleotide-binding</keyword>
<dbReference type="Pfam" id="PF00225">
    <property type="entry name" value="Kinesin"/>
    <property type="match status" value="2"/>
</dbReference>
<proteinExistence type="inferred from homology"/>
<evidence type="ECO:0000256" key="1">
    <source>
        <dbReference type="ARBA" id="ARBA00004496"/>
    </source>
</evidence>
<dbReference type="GO" id="GO:0005524">
    <property type="term" value="F:ATP binding"/>
    <property type="evidence" value="ECO:0007669"/>
    <property type="project" value="UniProtKB-UniRule"/>
</dbReference>
<dbReference type="GO" id="GO:0008017">
    <property type="term" value="F:microtubule binding"/>
    <property type="evidence" value="ECO:0007669"/>
    <property type="project" value="InterPro"/>
</dbReference>
<keyword evidence="10" id="KW-1185">Reference proteome</keyword>
<reference evidence="9 10" key="1">
    <citation type="submission" date="2013-11" db="EMBL/GenBank/DDBJ databases">
        <title>The Genome Sequence of Plasmodium yoelii 17X.</title>
        <authorList>
            <consortium name="The Broad Institute Genomics Platform"/>
            <consortium name="The Broad Institute Genome Sequencing Center for Infectious Disease"/>
            <person name="Neafsey D."/>
            <person name="Adams J."/>
            <person name="Walker B."/>
            <person name="Young S.K."/>
            <person name="Zeng Q."/>
            <person name="Gargeya S."/>
            <person name="Fitzgerald M."/>
            <person name="Haas B."/>
            <person name="Abouelleil A."/>
            <person name="Alvarado L."/>
            <person name="Chapman S.B."/>
            <person name="Gainer-Dewar J."/>
            <person name="Goldberg J."/>
            <person name="Griggs A."/>
            <person name="Gujja S."/>
            <person name="Hansen M."/>
            <person name="Howarth C."/>
            <person name="Imamovic A."/>
            <person name="Ireland A."/>
            <person name="Larimer J."/>
            <person name="McCowan C."/>
            <person name="Murphy C."/>
            <person name="Pearson M."/>
            <person name="Poon T.W."/>
            <person name="Priest M."/>
            <person name="Roberts A."/>
            <person name="Saif S."/>
            <person name="Shea T."/>
            <person name="Sykes S."/>
            <person name="Wortman J."/>
            <person name="Nusbaum C."/>
            <person name="Birren B."/>
        </authorList>
    </citation>
    <scope>NUCLEOTIDE SEQUENCE [LARGE SCALE GENOMIC DNA]</scope>
    <source>
        <strain evidence="9 10">17X</strain>
    </source>
</reference>
<evidence type="ECO:0000256" key="2">
    <source>
        <dbReference type="ARBA" id="ARBA00022490"/>
    </source>
</evidence>
<sequence length="1382" mass="160479">MVNKTQKGGEGCDGASKHTNINKGIIGEKTKGENAKLYEWYISKNIEEKKKNNIDIKKNIEKYFEDAELTGNVEEYINVICRIKNMINNDDKINDDKINDENIDIIKKVANTKLVIDTYQMGTKSGVNFEYTYDRVYDINNNNNMIFNDYIINNIKNIFQGINCSILAYGQTNSGKTHTMLGKLEYLHNLFKLYADDKKNTNFKDDKENHINQIKLSYNELTNCIINEQEDIGLILHCINYIFMYIDYHGNKKKMSNELKTDDSIPIKHNRKEFIVTLSIIEIYNEVIYDLISGEKNLSVNMIDPNKNEFVIKNLKEVEIENVINALQYLEEGVKNRKIAFTHMNKASSRSHLIFIIKINRYIYETNSIRCGKLCLVDLAGSERLKQTKATGSIQIETTMINKSLSVLSKVVNALAVMQIKEKIDKNNKEKIRENNEVEDPDAKREDNNNNNSSSSNNNNSSSSNNNNSSSSNNNSGSSNNETQLPKRISNTTKKAKCEGTNNNMYIPYRDSKLTRVLSDSLGNNCKSILICTISSQLKYLNETASTIKFAQRAKMVKAKPVIREEKLEIKSEPTKLDNNKENKNDDDNNKGEDKNFDIFVNFNKKDITKDILFFSYSLCIFSYICGFKSTGKVKYLDFFIESYKNKINIIKEQLNKTTTNNEINECILKTFDDLKLLTEEEKKKFTNLIPNKIDTNKIEEEINKPEKDKNNEQGTEKLTHQNLKKISCNTNLSKIIKNDENNEEDDDPLIGDILVKMKNDICNIIKFNLKILKDVMKPDEMTLDEMIDIVNTMKDNNNIFLLNELNEINEKNNTEEDDKSDHEIDGATNGHNNNNNNPGESGKNKNLQKNSKEINIKGDKKRGDLKKKKKNITEIEQINQDNKICLQNVNRDKHMKHLYFARNILSIKNIQNIFNYINNNYTKFINDFTTDKSTVFTNFDLKENLDRQVIEKNNTIYNFIHSATMFQNSGTLKNLNSNYIINKMQTEFFNNNCNHPNVKCVKNINDNYSQSKDFEGIQEYTNNNNNPDKILINSQTYKSKSRLSVTELQSVDPTKIETEKNVKFSTIENTSNTSITNENELNRNFKSESVLTLFSSDKKNSVHFEPSKKDPTRQSIHVSKNEEYFVEFEKLLENDDFKKLYEYIIDRDNKSDENNIATNLKAPDELLDNDVLRKLESKINDEIQKINNNINVDIHSKKKRIDKINRHKQKNVNESSSIFCNRKSNTISSESSNDVSSHNNVRYRKKKIKKNILNKNNNVLGNPYISNTDISYLETKRNANVFFKNLFSMIKNFFNLGNDQLSINEPTEINIPEIIKNELLYNKKFLEKNLESYNIRNFQINNKKMYLLNESEYAHLKELINYKNKMLYFLNLEYKKYKLSA</sequence>
<feature type="compositionally biased region" description="Low complexity" evidence="7">
    <location>
        <begin position="830"/>
        <end position="846"/>
    </location>
</feature>
<dbReference type="PANTHER" id="PTHR47969:SF15">
    <property type="entry name" value="CHROMOSOME-ASSOCIATED KINESIN KIF4A-RELATED"/>
    <property type="match status" value="1"/>
</dbReference>
<dbReference type="OrthoDB" id="3176171at2759"/>
<dbReference type="InterPro" id="IPR001752">
    <property type="entry name" value="Kinesin_motor_dom"/>
</dbReference>
<evidence type="ECO:0000256" key="3">
    <source>
        <dbReference type="ARBA" id="ARBA00022741"/>
    </source>
</evidence>